<sequence length="502" mass="57365">MRRAVQDHLYVIKLDSFKEEEAAPKIKRAYDRSAIKFRGVEVDNHFSLSDSETDLMQMKNLTKVEHIFRRPRTRFSRGSPFGNSHRESEEHFHPHSGSYDVHSRDSRPFRNLKLIDLSYSEKLFRIPDLATTAPNLESLYLKGCTSLVEIPSLRNLSKLTEFDLRDCFEVKDCPEIPCNGMILTFDCTGIKQLPSSIKHLSQLIELHLRECTKLENFPSSIGQLKSLEYLSLQNCSGLVSLPSSIGEMKCLEDQKKVMEDVFEAHLSGQKVKLCMEGGEAPERMRYKNKSGNCLSFKLDLHHLVAFSFCSVSDVTNYSTDHWKSITCRVDLIDESGHSRDFFLAENILNLKDSSSKHSSLWLSDNKFDSVDECFVKASFRSIEGGVKIIECGILIDGISLDKDRTRETAKPSLVLLSQHHFHLILIISAARMFAIASFIAVVNSFLAAFLRALLCLEIWFNVLKERAIWRWNSTIISWFYFPTQSGTLLSSFMELCWIGLCI</sequence>
<gene>
    <name evidence="2" type="ORF">GH714_020752</name>
</gene>
<evidence type="ECO:0000256" key="1">
    <source>
        <dbReference type="SAM" id="MobiDB-lite"/>
    </source>
</evidence>
<dbReference type="PANTHER" id="PTHR45752">
    <property type="entry name" value="LEUCINE-RICH REPEAT-CONTAINING"/>
    <property type="match status" value="1"/>
</dbReference>
<dbReference type="AlphaFoldDB" id="A0A6A6N2P3"/>
<feature type="region of interest" description="Disordered" evidence="1">
    <location>
        <begin position="78"/>
        <end position="99"/>
    </location>
</feature>
<dbReference type="SUPFAM" id="SSF52047">
    <property type="entry name" value="RNI-like"/>
    <property type="match status" value="1"/>
</dbReference>
<dbReference type="InterPro" id="IPR032675">
    <property type="entry name" value="LRR_dom_sf"/>
</dbReference>
<evidence type="ECO:0000313" key="2">
    <source>
        <dbReference type="EMBL" id="KAF2319940.1"/>
    </source>
</evidence>
<dbReference type="Proteomes" id="UP000467840">
    <property type="component" value="Chromosome 10"/>
</dbReference>
<dbReference type="EMBL" id="JAAGAX010000003">
    <property type="protein sequence ID" value="KAF2319940.1"/>
    <property type="molecule type" value="Genomic_DNA"/>
</dbReference>
<evidence type="ECO:0000313" key="3">
    <source>
        <dbReference type="Proteomes" id="UP000467840"/>
    </source>
</evidence>
<dbReference type="Gene3D" id="3.80.10.10">
    <property type="entry name" value="Ribonuclease Inhibitor"/>
    <property type="match status" value="2"/>
</dbReference>
<protein>
    <submittedName>
        <fullName evidence="2">Uncharacterized protein</fullName>
    </submittedName>
</protein>
<dbReference type="PANTHER" id="PTHR45752:SF195">
    <property type="entry name" value="LEUCINE-RICH REPEAT (LRR) FAMILY PROTEIN-RELATED"/>
    <property type="match status" value="1"/>
</dbReference>
<proteinExistence type="predicted"/>
<organism evidence="2 3">
    <name type="scientific">Hevea brasiliensis</name>
    <name type="common">Para rubber tree</name>
    <name type="synonym">Siphonia brasiliensis</name>
    <dbReference type="NCBI Taxonomy" id="3981"/>
    <lineage>
        <taxon>Eukaryota</taxon>
        <taxon>Viridiplantae</taxon>
        <taxon>Streptophyta</taxon>
        <taxon>Embryophyta</taxon>
        <taxon>Tracheophyta</taxon>
        <taxon>Spermatophyta</taxon>
        <taxon>Magnoliopsida</taxon>
        <taxon>eudicotyledons</taxon>
        <taxon>Gunneridae</taxon>
        <taxon>Pentapetalae</taxon>
        <taxon>rosids</taxon>
        <taxon>fabids</taxon>
        <taxon>Malpighiales</taxon>
        <taxon>Euphorbiaceae</taxon>
        <taxon>Crotonoideae</taxon>
        <taxon>Micrandreae</taxon>
        <taxon>Hevea</taxon>
    </lineage>
</organism>
<name>A0A6A6N2P3_HEVBR</name>
<keyword evidence="3" id="KW-1185">Reference proteome</keyword>
<accession>A0A6A6N2P3</accession>
<dbReference type="InterPro" id="IPR050715">
    <property type="entry name" value="LRR-SigEffector_domain"/>
</dbReference>
<comment type="caution">
    <text evidence="2">The sequence shown here is derived from an EMBL/GenBank/DDBJ whole genome shotgun (WGS) entry which is preliminary data.</text>
</comment>
<reference evidence="2 3" key="1">
    <citation type="journal article" date="2020" name="Mol. Plant">
        <title>The Chromosome-Based Rubber Tree Genome Provides New Insights into Spurge Genome Evolution and Rubber Biosynthesis.</title>
        <authorList>
            <person name="Liu J."/>
            <person name="Shi C."/>
            <person name="Shi C.C."/>
            <person name="Li W."/>
            <person name="Zhang Q.J."/>
            <person name="Zhang Y."/>
            <person name="Li K."/>
            <person name="Lu H.F."/>
            <person name="Shi C."/>
            <person name="Zhu S.T."/>
            <person name="Xiao Z.Y."/>
            <person name="Nan H."/>
            <person name="Yue Y."/>
            <person name="Zhu X.G."/>
            <person name="Wu Y."/>
            <person name="Hong X.N."/>
            <person name="Fan G.Y."/>
            <person name="Tong Y."/>
            <person name="Zhang D."/>
            <person name="Mao C.L."/>
            <person name="Liu Y.L."/>
            <person name="Hao S.J."/>
            <person name="Liu W.Q."/>
            <person name="Lv M.Q."/>
            <person name="Zhang H.B."/>
            <person name="Liu Y."/>
            <person name="Hu-Tang G.R."/>
            <person name="Wang J.P."/>
            <person name="Wang J.H."/>
            <person name="Sun Y.H."/>
            <person name="Ni S.B."/>
            <person name="Chen W.B."/>
            <person name="Zhang X.C."/>
            <person name="Jiao Y.N."/>
            <person name="Eichler E.E."/>
            <person name="Li G.H."/>
            <person name="Liu X."/>
            <person name="Gao L.Z."/>
        </authorList>
    </citation>
    <scope>NUCLEOTIDE SEQUENCE [LARGE SCALE GENOMIC DNA]</scope>
    <source>
        <strain evidence="3">cv. GT1</strain>
        <tissue evidence="2">Leaf</tissue>
    </source>
</reference>
<feature type="compositionally biased region" description="Basic and acidic residues" evidence="1">
    <location>
        <begin position="84"/>
        <end position="93"/>
    </location>
</feature>